<dbReference type="InterPro" id="IPR039751">
    <property type="entry name" value="HERPUD1/2"/>
</dbReference>
<protein>
    <recommendedName>
        <fullName evidence="5">Ubiquitin-like domain-containing protein</fullName>
    </recommendedName>
</protein>
<name>A0AA39LCJ2_SARSR</name>
<dbReference type="Proteomes" id="UP001175261">
    <property type="component" value="Unassembled WGS sequence"/>
</dbReference>
<evidence type="ECO:0000313" key="4">
    <source>
        <dbReference type="Proteomes" id="UP001175261"/>
    </source>
</evidence>
<proteinExistence type="predicted"/>
<organism evidence="3 4">
    <name type="scientific">Sarocladium strictum</name>
    <name type="common">Black bundle disease fungus</name>
    <name type="synonym">Acremonium strictum</name>
    <dbReference type="NCBI Taxonomy" id="5046"/>
    <lineage>
        <taxon>Eukaryota</taxon>
        <taxon>Fungi</taxon>
        <taxon>Dikarya</taxon>
        <taxon>Ascomycota</taxon>
        <taxon>Pezizomycotina</taxon>
        <taxon>Sordariomycetes</taxon>
        <taxon>Hypocreomycetidae</taxon>
        <taxon>Hypocreales</taxon>
        <taxon>Sarocladiaceae</taxon>
        <taxon>Sarocladium</taxon>
    </lineage>
</organism>
<keyword evidence="2" id="KW-1133">Transmembrane helix</keyword>
<evidence type="ECO:0000313" key="3">
    <source>
        <dbReference type="EMBL" id="KAK0392120.1"/>
    </source>
</evidence>
<accession>A0AA39LCJ2</accession>
<evidence type="ECO:0000256" key="1">
    <source>
        <dbReference type="SAM" id="MobiDB-lite"/>
    </source>
</evidence>
<evidence type="ECO:0008006" key="5">
    <source>
        <dbReference type="Google" id="ProtNLM"/>
    </source>
</evidence>
<feature type="compositionally biased region" description="Low complexity" evidence="1">
    <location>
        <begin position="427"/>
        <end position="445"/>
    </location>
</feature>
<feature type="region of interest" description="Disordered" evidence="1">
    <location>
        <begin position="115"/>
        <end position="148"/>
    </location>
</feature>
<dbReference type="PANTHER" id="PTHR12943:SF27">
    <property type="entry name" value="HOMOCYSTEINE-INDUCED ENDOPLASMIC RETICULUM PROTEIN, ISOFORM A"/>
    <property type="match status" value="1"/>
</dbReference>
<feature type="region of interest" description="Disordered" evidence="1">
    <location>
        <begin position="1"/>
        <end position="22"/>
    </location>
</feature>
<keyword evidence="4" id="KW-1185">Reference proteome</keyword>
<gene>
    <name evidence="3" type="ORF">NLU13_1618</name>
</gene>
<dbReference type="InterPro" id="IPR029071">
    <property type="entry name" value="Ubiquitin-like_domsf"/>
</dbReference>
<feature type="region of interest" description="Disordered" evidence="1">
    <location>
        <begin position="540"/>
        <end position="573"/>
    </location>
</feature>
<feature type="compositionally biased region" description="Polar residues" evidence="1">
    <location>
        <begin position="378"/>
        <end position="387"/>
    </location>
</feature>
<dbReference type="EMBL" id="JAPDFR010000001">
    <property type="protein sequence ID" value="KAK0392120.1"/>
    <property type="molecule type" value="Genomic_DNA"/>
</dbReference>
<reference evidence="3" key="1">
    <citation type="submission" date="2022-10" db="EMBL/GenBank/DDBJ databases">
        <title>Determination and structural analysis of whole genome sequence of Sarocladium strictum F4-1.</title>
        <authorList>
            <person name="Hu L."/>
            <person name="Jiang Y."/>
        </authorList>
    </citation>
    <scope>NUCLEOTIDE SEQUENCE</scope>
    <source>
        <strain evidence="3">F4-1</strain>
    </source>
</reference>
<feature type="compositionally biased region" description="Polar residues" evidence="1">
    <location>
        <begin position="12"/>
        <end position="22"/>
    </location>
</feature>
<dbReference type="CDD" id="cd17039">
    <property type="entry name" value="Ubl_ubiquitin_like"/>
    <property type="match status" value="1"/>
</dbReference>
<comment type="caution">
    <text evidence="3">The sequence shown here is derived from an EMBL/GenBank/DDBJ whole genome shotgun (WGS) entry which is preliminary data.</text>
</comment>
<feature type="region of interest" description="Disordered" evidence="1">
    <location>
        <begin position="373"/>
        <end position="445"/>
    </location>
</feature>
<feature type="region of interest" description="Disordered" evidence="1">
    <location>
        <begin position="179"/>
        <end position="214"/>
    </location>
</feature>
<feature type="transmembrane region" description="Helical" evidence="2">
    <location>
        <begin position="503"/>
        <end position="522"/>
    </location>
</feature>
<feature type="compositionally biased region" description="Basic and acidic residues" evidence="1">
    <location>
        <begin position="671"/>
        <end position="692"/>
    </location>
</feature>
<dbReference type="PANTHER" id="PTHR12943">
    <property type="entry name" value="HOMOCYSTEINE-RESPONSIVE ENDOPLASMIC RETICULUM-RESIDENT UNIQUITIN-LIKE DOMAIN HERPUD PROTEIN FAMILY MEMBER"/>
    <property type="match status" value="1"/>
</dbReference>
<dbReference type="GO" id="GO:0030968">
    <property type="term" value="P:endoplasmic reticulum unfolded protein response"/>
    <property type="evidence" value="ECO:0007669"/>
    <property type="project" value="TreeGrafter"/>
</dbReference>
<dbReference type="Gene3D" id="3.10.20.90">
    <property type="entry name" value="Phosphatidylinositol 3-kinase Catalytic Subunit, Chain A, domain 1"/>
    <property type="match status" value="1"/>
</dbReference>
<evidence type="ECO:0000256" key="2">
    <source>
        <dbReference type="SAM" id="Phobius"/>
    </source>
</evidence>
<keyword evidence="2" id="KW-0812">Transmembrane</keyword>
<sequence length="703" mass="75374">MASEPGTMPAQPESNTTSNSDQPIVDLVMVSPSVGVPQPLRFPGTPARTTIQELKTKIRETLAVHPAEENQRLIYRGRALVRDGDTLLEVLGADAIAADRQQTMHLVIREVANAVPSSTSQQASQAATTGTTTPNPPPAAGPPAQNQGSEVEQYINMMQRRMIARTTAINQSLLQTQRERAQRGMRGIGDTNPAQPTQTDARDHRASPVPSSHTYAHEQVINGRPYRMETTSRITSNGSNGMSPADLQNLLQSADATQATLTMTNAMNNAMQRSSSSASMHSRPLTQPGVTVSIYPGSGSRAGSGHTTPFGGVPGAAGSGPRPGQEVFILSSPEGPRALLVNNATSETYYTPRLSTRRSLPRMHNSAFGQMFPDFQRGQATGSQFPTFAQFPNPGQYTQPHPMGPPQPQARYQHPQTSPQPSPQPPAHQAQAQQPVQPQAQGQPALQAAIGHGLGHPQMHPRVAAIPPLLRFLWPHLWLIFRLALFVYVFTSPASSWSRWMMVIGLAVIIFIHSTGALNGIAEHIMQPVGRHLDNLLPALDGQHRRGGNAGHPPADGQEPVAARPGQEPDPEQMAERLLNERRAREGWITGQFRRVERASLLFLASIAPGVAERHIAHLEAEAARQRREAEEAAAAATAAAAARAAAEVDAENSEAGGGPGAGTEGNTQGTERDGQSAEGRDETAPQERQREPNAAPEPLIAL</sequence>
<dbReference type="SUPFAM" id="SSF54236">
    <property type="entry name" value="Ubiquitin-like"/>
    <property type="match status" value="1"/>
</dbReference>
<dbReference type="AlphaFoldDB" id="A0AA39LCJ2"/>
<feature type="transmembrane region" description="Helical" evidence="2">
    <location>
        <begin position="472"/>
        <end position="491"/>
    </location>
</feature>
<feature type="region of interest" description="Disordered" evidence="1">
    <location>
        <begin position="643"/>
        <end position="703"/>
    </location>
</feature>
<keyword evidence="2" id="KW-0472">Membrane</keyword>
<feature type="compositionally biased region" description="Low complexity" evidence="1">
    <location>
        <begin position="116"/>
        <end position="133"/>
    </location>
</feature>